<reference evidence="2" key="1">
    <citation type="submission" date="2020-05" db="EMBL/GenBank/DDBJ databases">
        <authorList>
            <person name="Chiriac C."/>
            <person name="Salcher M."/>
            <person name="Ghai R."/>
            <person name="Kavagutti S V."/>
        </authorList>
    </citation>
    <scope>NUCLEOTIDE SEQUENCE</scope>
</reference>
<sequence length="66" mass="6329">MSPGPSEGSTGGGVDAAAPQSESASSIPSGTTPSNTSTARTFGVDGAIRANSEAYSASVYTTSASQ</sequence>
<accession>A0A6J6ZPQ2</accession>
<dbReference type="AlphaFoldDB" id="A0A6J6ZPQ2"/>
<proteinExistence type="predicted"/>
<dbReference type="EMBL" id="CAFAAJ010000218">
    <property type="protein sequence ID" value="CAB4823600.1"/>
    <property type="molecule type" value="Genomic_DNA"/>
</dbReference>
<feature type="region of interest" description="Disordered" evidence="1">
    <location>
        <begin position="1"/>
        <end position="43"/>
    </location>
</feature>
<name>A0A6J6ZPQ2_9ZZZZ</name>
<evidence type="ECO:0000313" key="2">
    <source>
        <dbReference type="EMBL" id="CAB4823600.1"/>
    </source>
</evidence>
<protein>
    <submittedName>
        <fullName evidence="2">Unannotated protein</fullName>
    </submittedName>
</protein>
<evidence type="ECO:0000256" key="1">
    <source>
        <dbReference type="SAM" id="MobiDB-lite"/>
    </source>
</evidence>
<gene>
    <name evidence="2" type="ORF">UFOPK3001_02333</name>
</gene>
<organism evidence="2">
    <name type="scientific">freshwater metagenome</name>
    <dbReference type="NCBI Taxonomy" id="449393"/>
    <lineage>
        <taxon>unclassified sequences</taxon>
        <taxon>metagenomes</taxon>
        <taxon>ecological metagenomes</taxon>
    </lineage>
</organism>
<feature type="compositionally biased region" description="Polar residues" evidence="1">
    <location>
        <begin position="20"/>
        <end position="40"/>
    </location>
</feature>